<dbReference type="EMBL" id="MU004231">
    <property type="protein sequence ID" value="KAF2673873.1"/>
    <property type="molecule type" value="Genomic_DNA"/>
</dbReference>
<dbReference type="InterPro" id="IPR019826">
    <property type="entry name" value="Carboxylesterase_B_AS"/>
</dbReference>
<evidence type="ECO:0000259" key="4">
    <source>
        <dbReference type="Pfam" id="PF00135"/>
    </source>
</evidence>
<dbReference type="Gene3D" id="3.40.50.1820">
    <property type="entry name" value="alpha/beta hydrolase"/>
    <property type="match status" value="1"/>
</dbReference>
<dbReference type="InterPro" id="IPR029058">
    <property type="entry name" value="AB_hydrolase_fold"/>
</dbReference>
<evidence type="ECO:0000256" key="1">
    <source>
        <dbReference type="ARBA" id="ARBA00005964"/>
    </source>
</evidence>
<dbReference type="PROSITE" id="PS00122">
    <property type="entry name" value="CARBOXYLESTERASE_B_1"/>
    <property type="match status" value="1"/>
</dbReference>
<name>A0A6A6UR00_9PEZI</name>
<dbReference type="GO" id="GO:0016787">
    <property type="term" value="F:hydrolase activity"/>
    <property type="evidence" value="ECO:0007669"/>
    <property type="project" value="UniProtKB-KW"/>
</dbReference>
<dbReference type="EC" id="3.1.1.-" evidence="3"/>
<dbReference type="Proteomes" id="UP000799302">
    <property type="component" value="Unassembled WGS sequence"/>
</dbReference>
<sequence>MMLVLFFLATLFLTVNGASLDDPIVRLDYGQFQGKYSRPYDINYFRRIPYAAPPTGQGRFAAPQPPEKINGTYDTDRDFPGCPQGADAGSEDCLYLGLYSKPWTNTTALRPVVVFLHGGGWIRGSASLKIPPQGFPTLNVSSLNDFIVVHPNFRVNVFGLLPGKRIKQCKDCALNPGLLDQELALKWVQQNIAKFGGDPKQVTLWGQSSGGGGVVSQVLAQSSRKGKKLFQRAIMSSPYYPRTYRYDSAEAEKLYNDMVQRTGCAGAGDTLHCLRTMNFRVIQQAAFNMTNEYQKSSASFTWGPVIDDSFLVENLSQVASNNNLNIEHAWGIYNTREGQNFVPSGFKSTNGTVWNSTEASLDHWIKTWMPKFNSTVSRELKTIYPELGEAETFGFDTVYDRVALMYRDVFLSCPDLWVAKGANQSGYISEYTIAPAVHASDVAYWNTINARQQRSRGVYLSFVGGLASFIQTGNPNRNNEGITAPIPKVDANQIWLIEEDAGLHRTPIDPLVKRCEFWQKYGSLVPI</sequence>
<evidence type="ECO:0000256" key="3">
    <source>
        <dbReference type="RuleBase" id="RU361235"/>
    </source>
</evidence>
<keyword evidence="6" id="KW-1185">Reference proteome</keyword>
<keyword evidence="3" id="KW-0732">Signal</keyword>
<gene>
    <name evidence="5" type="ORF">BT63DRAFT_451928</name>
</gene>
<dbReference type="OrthoDB" id="408631at2759"/>
<reference evidence="5" key="1">
    <citation type="journal article" date="2020" name="Stud. Mycol.">
        <title>101 Dothideomycetes genomes: a test case for predicting lifestyles and emergence of pathogens.</title>
        <authorList>
            <person name="Haridas S."/>
            <person name="Albert R."/>
            <person name="Binder M."/>
            <person name="Bloem J."/>
            <person name="Labutti K."/>
            <person name="Salamov A."/>
            <person name="Andreopoulos B."/>
            <person name="Baker S."/>
            <person name="Barry K."/>
            <person name="Bills G."/>
            <person name="Bluhm B."/>
            <person name="Cannon C."/>
            <person name="Castanera R."/>
            <person name="Culley D."/>
            <person name="Daum C."/>
            <person name="Ezra D."/>
            <person name="Gonzalez J."/>
            <person name="Henrissat B."/>
            <person name="Kuo A."/>
            <person name="Liang C."/>
            <person name="Lipzen A."/>
            <person name="Lutzoni F."/>
            <person name="Magnuson J."/>
            <person name="Mondo S."/>
            <person name="Nolan M."/>
            <person name="Ohm R."/>
            <person name="Pangilinan J."/>
            <person name="Park H.-J."/>
            <person name="Ramirez L."/>
            <person name="Alfaro M."/>
            <person name="Sun H."/>
            <person name="Tritt A."/>
            <person name="Yoshinaga Y."/>
            <person name="Zwiers L.-H."/>
            <person name="Turgeon B."/>
            <person name="Goodwin S."/>
            <person name="Spatafora J."/>
            <person name="Crous P."/>
            <person name="Grigoriev I."/>
        </authorList>
    </citation>
    <scope>NUCLEOTIDE SEQUENCE</scope>
    <source>
        <strain evidence="5">CBS 115976</strain>
    </source>
</reference>
<evidence type="ECO:0000313" key="6">
    <source>
        <dbReference type="Proteomes" id="UP000799302"/>
    </source>
</evidence>
<dbReference type="PANTHER" id="PTHR11559">
    <property type="entry name" value="CARBOXYLESTERASE"/>
    <property type="match status" value="1"/>
</dbReference>
<dbReference type="AlphaFoldDB" id="A0A6A6UR00"/>
<feature type="chain" id="PRO_5025716693" description="Carboxylic ester hydrolase" evidence="3">
    <location>
        <begin position="18"/>
        <end position="527"/>
    </location>
</feature>
<protein>
    <recommendedName>
        <fullName evidence="3">Carboxylic ester hydrolase</fullName>
        <ecNumber evidence="3">3.1.1.-</ecNumber>
    </recommendedName>
</protein>
<dbReference type="Pfam" id="PF00135">
    <property type="entry name" value="COesterase"/>
    <property type="match status" value="1"/>
</dbReference>
<feature type="domain" description="Carboxylesterase type B" evidence="4">
    <location>
        <begin position="21"/>
        <end position="480"/>
    </location>
</feature>
<dbReference type="SUPFAM" id="SSF53474">
    <property type="entry name" value="alpha/beta-Hydrolases"/>
    <property type="match status" value="1"/>
</dbReference>
<proteinExistence type="inferred from homology"/>
<dbReference type="InterPro" id="IPR050309">
    <property type="entry name" value="Type-B_Carboxylest/Lipase"/>
</dbReference>
<feature type="signal peptide" evidence="3">
    <location>
        <begin position="1"/>
        <end position="17"/>
    </location>
</feature>
<keyword evidence="2 3" id="KW-0378">Hydrolase</keyword>
<dbReference type="InterPro" id="IPR002018">
    <property type="entry name" value="CarbesteraseB"/>
</dbReference>
<comment type="similarity">
    <text evidence="1 3">Belongs to the type-B carboxylesterase/lipase family.</text>
</comment>
<evidence type="ECO:0000313" key="5">
    <source>
        <dbReference type="EMBL" id="KAF2673873.1"/>
    </source>
</evidence>
<accession>A0A6A6UR00</accession>
<organism evidence="5 6">
    <name type="scientific">Microthyrium microscopicum</name>
    <dbReference type="NCBI Taxonomy" id="703497"/>
    <lineage>
        <taxon>Eukaryota</taxon>
        <taxon>Fungi</taxon>
        <taxon>Dikarya</taxon>
        <taxon>Ascomycota</taxon>
        <taxon>Pezizomycotina</taxon>
        <taxon>Dothideomycetes</taxon>
        <taxon>Dothideomycetes incertae sedis</taxon>
        <taxon>Microthyriales</taxon>
        <taxon>Microthyriaceae</taxon>
        <taxon>Microthyrium</taxon>
    </lineage>
</organism>
<evidence type="ECO:0000256" key="2">
    <source>
        <dbReference type="ARBA" id="ARBA00022801"/>
    </source>
</evidence>